<dbReference type="CDD" id="cd10792">
    <property type="entry name" value="GH57N_AmyC_like"/>
    <property type="match status" value="1"/>
</dbReference>
<dbReference type="InterPro" id="IPR037090">
    <property type="entry name" value="57_glycoside_trans_central"/>
</dbReference>
<dbReference type="GO" id="GO:0003844">
    <property type="term" value="F:1,4-alpha-glucan branching enzyme activity"/>
    <property type="evidence" value="ECO:0007669"/>
    <property type="project" value="InterPro"/>
</dbReference>
<feature type="active site" description="Nucleophile" evidence="3">
    <location>
        <position position="188"/>
    </location>
</feature>
<dbReference type="EMBL" id="QPJT01000002">
    <property type="protein sequence ID" value="RCX20141.1"/>
    <property type="molecule type" value="Genomic_DNA"/>
</dbReference>
<dbReference type="Pfam" id="PF09210">
    <property type="entry name" value="BE_C"/>
    <property type="match status" value="1"/>
</dbReference>
<evidence type="ECO:0000256" key="1">
    <source>
        <dbReference type="ARBA" id="ARBA00006821"/>
    </source>
</evidence>
<protein>
    <submittedName>
        <fullName evidence="8">1,4-alpha-glucan branching enzyme</fullName>
    </submittedName>
</protein>
<dbReference type="InterPro" id="IPR015293">
    <property type="entry name" value="BE_C"/>
</dbReference>
<accession>A0A369BFF1</accession>
<dbReference type="SUPFAM" id="SSF88713">
    <property type="entry name" value="Glycoside hydrolase/deacetylase"/>
    <property type="match status" value="1"/>
</dbReference>
<dbReference type="InterPro" id="IPR027291">
    <property type="entry name" value="Glyco_hydro_38_N_sf"/>
</dbReference>
<dbReference type="RefSeq" id="WP_114296255.1">
    <property type="nucleotide sequence ID" value="NZ_QPJT01000002.1"/>
</dbReference>
<evidence type="ECO:0000256" key="2">
    <source>
        <dbReference type="ARBA" id="ARBA00023277"/>
    </source>
</evidence>
<feature type="binding site" evidence="4">
    <location>
        <position position="403"/>
    </location>
    <ligand>
        <name>substrate</name>
    </ligand>
</feature>
<dbReference type="OrthoDB" id="9803279at2"/>
<dbReference type="Gene3D" id="1.20.1430.10">
    <property type="entry name" value="Families 57/38 glycoside transferase, middle domain"/>
    <property type="match status" value="1"/>
</dbReference>
<dbReference type="Gene3D" id="3.20.110.10">
    <property type="entry name" value="Glycoside hydrolase 38, N terminal domain"/>
    <property type="match status" value="1"/>
</dbReference>
<dbReference type="Pfam" id="PF03065">
    <property type="entry name" value="Glyco_hydro_57"/>
    <property type="match status" value="1"/>
</dbReference>
<reference evidence="8 9" key="1">
    <citation type="submission" date="2018-07" db="EMBL/GenBank/DDBJ databases">
        <title>Genomic Encyclopedia of Type Strains, Phase IV (KMG-IV): sequencing the most valuable type-strain genomes for metagenomic binning, comparative biology and taxonomic classification.</title>
        <authorList>
            <person name="Goeker M."/>
        </authorList>
    </citation>
    <scope>NUCLEOTIDE SEQUENCE [LARGE SCALE GENOMIC DNA]</scope>
    <source>
        <strain evidence="8 9">DSM 27016</strain>
    </source>
</reference>
<keyword evidence="9" id="KW-1185">Reference proteome</keyword>
<gene>
    <name evidence="8" type="ORF">DFR58_102213</name>
</gene>
<dbReference type="Proteomes" id="UP000253034">
    <property type="component" value="Unassembled WGS sequence"/>
</dbReference>
<dbReference type="GO" id="GO:0005576">
    <property type="term" value="C:extracellular region"/>
    <property type="evidence" value="ECO:0007669"/>
    <property type="project" value="TreeGrafter"/>
</dbReference>
<dbReference type="InterPro" id="IPR004300">
    <property type="entry name" value="Glyco_hydro_57_N"/>
</dbReference>
<dbReference type="InterPro" id="IPR011330">
    <property type="entry name" value="Glyco_hydro/deAcase_b/a-brl"/>
</dbReference>
<evidence type="ECO:0000259" key="6">
    <source>
        <dbReference type="Pfam" id="PF03065"/>
    </source>
</evidence>
<evidence type="ECO:0000259" key="7">
    <source>
        <dbReference type="Pfam" id="PF09210"/>
    </source>
</evidence>
<evidence type="ECO:0000313" key="8">
    <source>
        <dbReference type="EMBL" id="RCX20141.1"/>
    </source>
</evidence>
<evidence type="ECO:0000256" key="4">
    <source>
        <dbReference type="PIRSR" id="PIRSR640042-2"/>
    </source>
</evidence>
<sequence length="524" mass="60658">MVKGNVAFILHAHLPYVHHPEQEGFLEERWLFEAISETYIPLLNTFGALSREGAAFKLNMSLSPTLLSMLTNKLLQSRYIKYLENLISLSEREIERTRNEPEFNSLAIMYHDKYCKDLEDFTHVYGCNLVNAYREFQESGHIEIMCSAATHGFLPLMSSSAVRAQVSLGVEIYLKYFGRRPLGIWLPECGYTPSIENVLKENGLEYFITESHGILYSDPKPVFGTNCPVVTPNGLVAFGRDPDSSKQVWSATEGYPGDFDYREFYRDIGYDLDYEYIRPYLPPDGQRIHTGIKYYRITGKTDLKQPYNPLSAKYKADCHAENFLCSRQKQIIDLSQKMDRPPIIVCPYDAELFGHWWYEGPFWLYCLFKKADCRQSDFKLTTLSEYMERNPSMQVCSPCPSTWGHKGYSEVWLNESNDWIYKHLDNAAQMMSRLANENPCCEGLKKDALNQAARELLLAQSSDWAFIMRTGTVTPYAIKRTQQHIDRFTRLYNDISAGNIDPSWLRGIQAQDDIFPELDYRIYL</sequence>
<feature type="binding site" evidence="4">
    <location>
        <position position="240"/>
    </location>
    <ligand>
        <name>substrate</name>
    </ligand>
</feature>
<dbReference type="PANTHER" id="PTHR41695">
    <property type="entry name" value="1,4-ALPHA-GLUCAN BRANCHING ENZYME RV3031-RELATED"/>
    <property type="match status" value="1"/>
</dbReference>
<feature type="binding site" evidence="4">
    <location>
        <position position="463"/>
    </location>
    <ligand>
        <name>substrate</name>
    </ligand>
</feature>
<dbReference type="AlphaFoldDB" id="A0A369BFF1"/>
<evidence type="ECO:0000313" key="9">
    <source>
        <dbReference type="Proteomes" id="UP000253034"/>
    </source>
</evidence>
<comment type="similarity">
    <text evidence="1 5">Belongs to the glycosyl hydrolase 57 family.</text>
</comment>
<feature type="active site" description="Proton donor" evidence="3">
    <location>
        <position position="349"/>
    </location>
</feature>
<dbReference type="InterPro" id="IPR040042">
    <property type="entry name" value="Branching_enz_MT3115-like"/>
</dbReference>
<dbReference type="GO" id="GO:0030979">
    <property type="term" value="P:alpha-glucan biosynthetic process"/>
    <property type="evidence" value="ECO:0007669"/>
    <property type="project" value="InterPro"/>
</dbReference>
<organism evidence="8 9">
    <name type="scientific">Anaerobacterium chartisolvens</name>
    <dbReference type="NCBI Taxonomy" id="1297424"/>
    <lineage>
        <taxon>Bacteria</taxon>
        <taxon>Bacillati</taxon>
        <taxon>Bacillota</taxon>
        <taxon>Clostridia</taxon>
        <taxon>Eubacteriales</taxon>
        <taxon>Oscillospiraceae</taxon>
        <taxon>Anaerobacterium</taxon>
    </lineage>
</organism>
<comment type="caution">
    <text evidence="8">The sequence shown here is derived from an EMBL/GenBank/DDBJ whole genome shotgun (WGS) entry which is preliminary data.</text>
</comment>
<dbReference type="SUPFAM" id="SSF88688">
    <property type="entry name" value="Families 57/38 glycoside transferase middle domain"/>
    <property type="match status" value="1"/>
</dbReference>
<feature type="binding site" evidence="4">
    <location>
        <position position="257"/>
    </location>
    <ligand>
        <name>substrate</name>
    </ligand>
</feature>
<keyword evidence="2 5" id="KW-0119">Carbohydrate metabolism</keyword>
<proteinExistence type="inferred from homology"/>
<name>A0A369BFF1_9FIRM</name>
<evidence type="ECO:0000256" key="5">
    <source>
        <dbReference type="RuleBase" id="RU361196"/>
    </source>
</evidence>
<dbReference type="InterPro" id="IPR028995">
    <property type="entry name" value="Glyco_hydro_57/38_cen_sf"/>
</dbReference>
<evidence type="ECO:0000256" key="3">
    <source>
        <dbReference type="PIRSR" id="PIRSR640042-1"/>
    </source>
</evidence>
<feature type="domain" description="1,4-alpha-glucan branching enzyme C-terminal" evidence="7">
    <location>
        <begin position="423"/>
        <end position="523"/>
    </location>
</feature>
<feature type="domain" description="Glycoside hydrolase family 57 N-terminal" evidence="6">
    <location>
        <begin position="7"/>
        <end position="392"/>
    </location>
</feature>
<dbReference type="PANTHER" id="PTHR41695:SF1">
    <property type="entry name" value="1,4-ALPHA-GLUCAN BRANCHING ENZYME TK1436"/>
    <property type="match status" value="1"/>
</dbReference>